<feature type="region of interest" description="Disordered" evidence="1">
    <location>
        <begin position="1"/>
        <end position="23"/>
    </location>
</feature>
<evidence type="ECO:0000313" key="2">
    <source>
        <dbReference type="EMBL" id="VDP87676.1"/>
    </source>
</evidence>
<accession>A0A183AV38</accession>
<protein>
    <submittedName>
        <fullName evidence="4">MyTH4 domain-containing protein</fullName>
    </submittedName>
</protein>
<dbReference type="AlphaFoldDB" id="A0A183AV38"/>
<reference evidence="4" key="1">
    <citation type="submission" date="2016-06" db="UniProtKB">
        <authorList>
            <consortium name="WormBaseParasite"/>
        </authorList>
    </citation>
    <scope>IDENTIFICATION</scope>
</reference>
<keyword evidence="3" id="KW-1185">Reference proteome</keyword>
<reference evidence="2 3" key="2">
    <citation type="submission" date="2018-11" db="EMBL/GenBank/DDBJ databases">
        <authorList>
            <consortium name="Pathogen Informatics"/>
        </authorList>
    </citation>
    <scope>NUCLEOTIDE SEQUENCE [LARGE SCALE GENOMIC DNA]</scope>
    <source>
        <strain evidence="2 3">Egypt</strain>
    </source>
</reference>
<evidence type="ECO:0000256" key="1">
    <source>
        <dbReference type="SAM" id="MobiDB-lite"/>
    </source>
</evidence>
<name>A0A183AV38_9TREM</name>
<dbReference type="EMBL" id="UZAN01049752">
    <property type="protein sequence ID" value="VDP87676.1"/>
    <property type="molecule type" value="Genomic_DNA"/>
</dbReference>
<dbReference type="Proteomes" id="UP000272942">
    <property type="component" value="Unassembled WGS sequence"/>
</dbReference>
<sequence>MDIYGRAVKSVDDPTGSNDNLPEDEISVEDLSLDPSSEFVASGNCITTDALNKTDDLPDSSSLRRSIRIMRWKTLWTRYSINPEISNQQMDPLLYACSYLTFTDSNCELEAIVQRLSEKHSKYESVSRALHLKKMMKTWTKAHALPDDVCLPVNLSDILNRGSKGRWWIVGVAGKNNAMSSTNPNNSVTGSSTDVSFKLSPEVEAAAARLGLRTETRKLLFHTLVSTPGGPDATATALVKACGGGTHAGSASREREMIQIVVHCLMAESPFNRFYPRVLGSLINLHRRFLPHFSANVILPLGNTFPPKPRELRTKQI</sequence>
<evidence type="ECO:0000313" key="4">
    <source>
        <dbReference type="WBParaSite" id="ECPE_0001085601-mRNA-1"/>
    </source>
</evidence>
<dbReference type="WBParaSite" id="ECPE_0001085601-mRNA-1">
    <property type="protein sequence ID" value="ECPE_0001085601-mRNA-1"/>
    <property type="gene ID" value="ECPE_0001085601"/>
</dbReference>
<proteinExistence type="predicted"/>
<evidence type="ECO:0000313" key="3">
    <source>
        <dbReference type="Proteomes" id="UP000272942"/>
    </source>
</evidence>
<gene>
    <name evidence="2" type="ORF">ECPE_LOCUS10823</name>
</gene>
<dbReference type="OrthoDB" id="10260961at2759"/>
<organism evidence="4">
    <name type="scientific">Echinostoma caproni</name>
    <dbReference type="NCBI Taxonomy" id="27848"/>
    <lineage>
        <taxon>Eukaryota</taxon>
        <taxon>Metazoa</taxon>
        <taxon>Spiralia</taxon>
        <taxon>Lophotrochozoa</taxon>
        <taxon>Platyhelminthes</taxon>
        <taxon>Trematoda</taxon>
        <taxon>Digenea</taxon>
        <taxon>Plagiorchiida</taxon>
        <taxon>Echinostomata</taxon>
        <taxon>Echinostomatoidea</taxon>
        <taxon>Echinostomatidae</taxon>
        <taxon>Echinostoma</taxon>
    </lineage>
</organism>